<evidence type="ECO:0000259" key="9">
    <source>
        <dbReference type="PROSITE" id="PS51755"/>
    </source>
</evidence>
<evidence type="ECO:0000256" key="7">
    <source>
        <dbReference type="PROSITE-ProRule" id="PRU01091"/>
    </source>
</evidence>
<dbReference type="PANTHER" id="PTHR48111">
    <property type="entry name" value="REGULATOR OF RPOS"/>
    <property type="match status" value="1"/>
</dbReference>
<dbReference type="GO" id="GO:0000156">
    <property type="term" value="F:phosphorelay response regulator activity"/>
    <property type="evidence" value="ECO:0007669"/>
    <property type="project" value="TreeGrafter"/>
</dbReference>
<dbReference type="InterPro" id="IPR001867">
    <property type="entry name" value="OmpR/PhoB-type_DNA-bd"/>
</dbReference>
<evidence type="ECO:0000256" key="3">
    <source>
        <dbReference type="ARBA" id="ARBA00023015"/>
    </source>
</evidence>
<feature type="domain" description="Response regulatory" evidence="8">
    <location>
        <begin position="7"/>
        <end position="121"/>
    </location>
</feature>
<dbReference type="Pfam" id="PF00486">
    <property type="entry name" value="Trans_reg_C"/>
    <property type="match status" value="1"/>
</dbReference>
<dbReference type="PROSITE" id="PS51755">
    <property type="entry name" value="OMPR_PHOB"/>
    <property type="match status" value="1"/>
</dbReference>
<keyword evidence="1 6" id="KW-0597">Phosphoprotein</keyword>
<dbReference type="PROSITE" id="PS50110">
    <property type="entry name" value="RESPONSE_REGULATORY"/>
    <property type="match status" value="1"/>
</dbReference>
<dbReference type="Pfam" id="PF00072">
    <property type="entry name" value="Response_reg"/>
    <property type="match status" value="1"/>
</dbReference>
<evidence type="ECO:0000256" key="5">
    <source>
        <dbReference type="ARBA" id="ARBA00023163"/>
    </source>
</evidence>
<evidence type="ECO:0000256" key="6">
    <source>
        <dbReference type="PROSITE-ProRule" id="PRU00169"/>
    </source>
</evidence>
<dbReference type="SMART" id="SM00448">
    <property type="entry name" value="REC"/>
    <property type="match status" value="1"/>
</dbReference>
<protein>
    <submittedName>
        <fullName evidence="10">Response regulator transcription factor</fullName>
    </submittedName>
</protein>
<reference evidence="10" key="2">
    <citation type="journal article" date="2021" name="PeerJ">
        <title>Extensive microbial diversity within the chicken gut microbiome revealed by metagenomics and culture.</title>
        <authorList>
            <person name="Gilroy R."/>
            <person name="Ravi A."/>
            <person name="Getino M."/>
            <person name="Pursley I."/>
            <person name="Horton D.L."/>
            <person name="Alikhan N.F."/>
            <person name="Baker D."/>
            <person name="Gharbi K."/>
            <person name="Hall N."/>
            <person name="Watson M."/>
            <person name="Adriaenssens E.M."/>
            <person name="Foster-Nyarko E."/>
            <person name="Jarju S."/>
            <person name="Secka A."/>
            <person name="Antonio M."/>
            <person name="Oren A."/>
            <person name="Chaudhuri R.R."/>
            <person name="La Ragione R."/>
            <person name="Hildebrand F."/>
            <person name="Pallen M.J."/>
        </authorList>
    </citation>
    <scope>NUCLEOTIDE SEQUENCE</scope>
    <source>
        <strain evidence="10">1383</strain>
    </source>
</reference>
<dbReference type="SMART" id="SM00862">
    <property type="entry name" value="Trans_reg_C"/>
    <property type="match status" value="1"/>
</dbReference>
<keyword evidence="2" id="KW-0902">Two-component regulatory system</keyword>
<dbReference type="Proteomes" id="UP000824161">
    <property type="component" value="Unassembled WGS sequence"/>
</dbReference>
<feature type="modified residue" description="4-aspartylphosphate" evidence="6">
    <location>
        <position position="56"/>
    </location>
</feature>
<dbReference type="AlphaFoldDB" id="A0A9D1H9F2"/>
<comment type="caution">
    <text evidence="10">The sequence shown here is derived from an EMBL/GenBank/DDBJ whole genome shotgun (WGS) entry which is preliminary data.</text>
</comment>
<evidence type="ECO:0000256" key="2">
    <source>
        <dbReference type="ARBA" id="ARBA00023012"/>
    </source>
</evidence>
<dbReference type="InterPro" id="IPR036388">
    <property type="entry name" value="WH-like_DNA-bd_sf"/>
</dbReference>
<dbReference type="GO" id="GO:0000976">
    <property type="term" value="F:transcription cis-regulatory region binding"/>
    <property type="evidence" value="ECO:0007669"/>
    <property type="project" value="TreeGrafter"/>
</dbReference>
<evidence type="ECO:0000256" key="4">
    <source>
        <dbReference type="ARBA" id="ARBA00023125"/>
    </source>
</evidence>
<feature type="domain" description="OmpR/PhoB-type" evidence="9">
    <location>
        <begin position="136"/>
        <end position="233"/>
    </location>
</feature>
<dbReference type="SUPFAM" id="SSF52172">
    <property type="entry name" value="CheY-like"/>
    <property type="match status" value="1"/>
</dbReference>
<organism evidence="10 11">
    <name type="scientific">Candidatus Merdimorpha stercoravium</name>
    <dbReference type="NCBI Taxonomy" id="2840863"/>
    <lineage>
        <taxon>Bacteria</taxon>
        <taxon>Pseudomonadati</taxon>
        <taxon>Bacteroidota</taxon>
        <taxon>Flavobacteriia</taxon>
        <taxon>Flavobacteriales</taxon>
        <taxon>Candidatus Merdimorpha</taxon>
    </lineage>
</organism>
<dbReference type="InterPro" id="IPR039420">
    <property type="entry name" value="WalR-like"/>
</dbReference>
<dbReference type="EMBL" id="DVLY01000109">
    <property type="protein sequence ID" value="HIT98098.1"/>
    <property type="molecule type" value="Genomic_DNA"/>
</dbReference>
<keyword evidence="4 7" id="KW-0238">DNA-binding</keyword>
<evidence type="ECO:0000313" key="10">
    <source>
        <dbReference type="EMBL" id="HIT98098.1"/>
    </source>
</evidence>
<dbReference type="CDD" id="cd17574">
    <property type="entry name" value="REC_OmpR"/>
    <property type="match status" value="1"/>
</dbReference>
<reference evidence="10" key="1">
    <citation type="submission" date="2020-10" db="EMBL/GenBank/DDBJ databases">
        <authorList>
            <person name="Gilroy R."/>
        </authorList>
    </citation>
    <scope>NUCLEOTIDE SEQUENCE</scope>
    <source>
        <strain evidence="10">1383</strain>
    </source>
</reference>
<gene>
    <name evidence="10" type="ORF">IAC44_04585</name>
</gene>
<dbReference type="Gene3D" id="3.40.50.2300">
    <property type="match status" value="1"/>
</dbReference>
<keyword evidence="5" id="KW-0804">Transcription</keyword>
<dbReference type="Gene3D" id="1.10.10.10">
    <property type="entry name" value="Winged helix-like DNA-binding domain superfamily/Winged helix DNA-binding domain"/>
    <property type="match status" value="1"/>
</dbReference>
<name>A0A9D1H9F2_9FLAO</name>
<proteinExistence type="predicted"/>
<dbReference type="SUPFAM" id="SSF46894">
    <property type="entry name" value="C-terminal effector domain of the bipartite response regulators"/>
    <property type="match status" value="1"/>
</dbReference>
<feature type="DNA-binding region" description="OmpR/PhoB-type" evidence="7">
    <location>
        <begin position="136"/>
        <end position="233"/>
    </location>
</feature>
<dbReference type="InterPro" id="IPR001789">
    <property type="entry name" value="Sig_transdc_resp-reg_receiver"/>
</dbReference>
<dbReference type="PANTHER" id="PTHR48111:SF40">
    <property type="entry name" value="PHOSPHATE REGULON TRANSCRIPTIONAL REGULATORY PROTEIN PHOB"/>
    <property type="match status" value="1"/>
</dbReference>
<evidence type="ECO:0000259" key="8">
    <source>
        <dbReference type="PROSITE" id="PS50110"/>
    </source>
</evidence>
<evidence type="ECO:0000256" key="1">
    <source>
        <dbReference type="ARBA" id="ARBA00022553"/>
    </source>
</evidence>
<dbReference type="FunFam" id="3.40.50.2300:FF:000001">
    <property type="entry name" value="DNA-binding response regulator PhoB"/>
    <property type="match status" value="1"/>
</dbReference>
<dbReference type="CDD" id="cd00383">
    <property type="entry name" value="trans_reg_C"/>
    <property type="match status" value="1"/>
</dbReference>
<dbReference type="InterPro" id="IPR011006">
    <property type="entry name" value="CheY-like_superfamily"/>
</dbReference>
<dbReference type="InterPro" id="IPR016032">
    <property type="entry name" value="Sig_transdc_resp-reg_C-effctor"/>
</dbReference>
<keyword evidence="3" id="KW-0805">Transcription regulation</keyword>
<evidence type="ECO:0000313" key="11">
    <source>
        <dbReference type="Proteomes" id="UP000824161"/>
    </source>
</evidence>
<sequence>MEKPKIKLLLVEDDTNFGAVLKDFLTFNDYDVVHAVDGEDGWKKFNSDKYDLCILDVMMPKKDGFTLAKEIREVNKQVPIIFLTAKSMKSDVLHGYQVGADDYLNKPFDSEVLLYKIKAITERGAAETAEAEENTQTEFKIGTFTFDSKLRNLSNGTEEYKLSPKENALLKLLCQHMGDLMPRELALVRIWKDDNYFTARSMDVYIVKLRKYLKSDPKVSISNIHGEGFRLVVEP</sequence>
<accession>A0A9D1H9F2</accession>
<dbReference type="GO" id="GO:0032993">
    <property type="term" value="C:protein-DNA complex"/>
    <property type="evidence" value="ECO:0007669"/>
    <property type="project" value="TreeGrafter"/>
</dbReference>
<dbReference type="GO" id="GO:0006355">
    <property type="term" value="P:regulation of DNA-templated transcription"/>
    <property type="evidence" value="ECO:0007669"/>
    <property type="project" value="InterPro"/>
</dbReference>